<dbReference type="SMART" id="SM00052">
    <property type="entry name" value="EAL"/>
    <property type="match status" value="1"/>
</dbReference>
<dbReference type="Gene3D" id="3.30.70.270">
    <property type="match status" value="1"/>
</dbReference>
<evidence type="ECO:0000259" key="1">
    <source>
        <dbReference type="PROSITE" id="PS50112"/>
    </source>
</evidence>
<dbReference type="InterPro" id="IPR013656">
    <property type="entry name" value="PAS_4"/>
</dbReference>
<dbReference type="InterPro" id="IPR000160">
    <property type="entry name" value="GGDEF_dom"/>
</dbReference>
<dbReference type="CDD" id="cd00130">
    <property type="entry name" value="PAS"/>
    <property type="match status" value="1"/>
</dbReference>
<dbReference type="RefSeq" id="WP_110075602.1">
    <property type="nucleotide sequence ID" value="NZ_QGTT01000004.1"/>
</dbReference>
<dbReference type="AlphaFoldDB" id="A0A317QAD8"/>
<dbReference type="Gene3D" id="3.20.20.450">
    <property type="entry name" value="EAL domain"/>
    <property type="match status" value="1"/>
</dbReference>
<dbReference type="PANTHER" id="PTHR44757">
    <property type="entry name" value="DIGUANYLATE CYCLASE DGCP"/>
    <property type="match status" value="1"/>
</dbReference>
<dbReference type="Pfam" id="PF08448">
    <property type="entry name" value="PAS_4"/>
    <property type="match status" value="2"/>
</dbReference>
<dbReference type="SUPFAM" id="SSF55785">
    <property type="entry name" value="PYP-like sensor domain (PAS domain)"/>
    <property type="match status" value="2"/>
</dbReference>
<dbReference type="SMART" id="SM00091">
    <property type="entry name" value="PAS"/>
    <property type="match status" value="2"/>
</dbReference>
<evidence type="ECO:0000313" key="4">
    <source>
        <dbReference type="EMBL" id="PWW14232.1"/>
    </source>
</evidence>
<dbReference type="SUPFAM" id="SSF55073">
    <property type="entry name" value="Nucleotide cyclase"/>
    <property type="match status" value="1"/>
</dbReference>
<protein>
    <submittedName>
        <fullName evidence="4">Diguanylate cyclase (GGDEF)-like protein</fullName>
    </submittedName>
</protein>
<dbReference type="InterPro" id="IPR001633">
    <property type="entry name" value="EAL_dom"/>
</dbReference>
<name>A0A317QAD8_9GAMM</name>
<dbReference type="Proteomes" id="UP000246964">
    <property type="component" value="Unassembled WGS sequence"/>
</dbReference>
<dbReference type="SMART" id="SM00267">
    <property type="entry name" value="GGDEF"/>
    <property type="match status" value="1"/>
</dbReference>
<feature type="domain" description="EAL" evidence="2">
    <location>
        <begin position="474"/>
        <end position="719"/>
    </location>
</feature>
<dbReference type="PROSITE" id="PS50887">
    <property type="entry name" value="GGDEF"/>
    <property type="match status" value="1"/>
</dbReference>
<dbReference type="PROSITE" id="PS50112">
    <property type="entry name" value="PAS"/>
    <property type="match status" value="1"/>
</dbReference>
<comment type="caution">
    <text evidence="4">The sequence shown here is derived from an EMBL/GenBank/DDBJ whole genome shotgun (WGS) entry which is preliminary data.</text>
</comment>
<dbReference type="PANTHER" id="PTHR44757:SF2">
    <property type="entry name" value="BIOFILM ARCHITECTURE MAINTENANCE PROTEIN MBAA"/>
    <property type="match status" value="1"/>
</dbReference>
<evidence type="ECO:0000259" key="2">
    <source>
        <dbReference type="PROSITE" id="PS50883"/>
    </source>
</evidence>
<dbReference type="Pfam" id="PF00990">
    <property type="entry name" value="GGDEF"/>
    <property type="match status" value="1"/>
</dbReference>
<feature type="domain" description="GGDEF" evidence="3">
    <location>
        <begin position="330"/>
        <end position="463"/>
    </location>
</feature>
<dbReference type="InterPro" id="IPR035919">
    <property type="entry name" value="EAL_sf"/>
</dbReference>
<dbReference type="InterPro" id="IPR052155">
    <property type="entry name" value="Biofilm_reg_signaling"/>
</dbReference>
<dbReference type="Gene3D" id="3.30.450.20">
    <property type="entry name" value="PAS domain"/>
    <property type="match status" value="2"/>
</dbReference>
<dbReference type="Pfam" id="PF00563">
    <property type="entry name" value="EAL"/>
    <property type="match status" value="1"/>
</dbReference>
<dbReference type="InterPro" id="IPR043128">
    <property type="entry name" value="Rev_trsase/Diguanyl_cyclase"/>
</dbReference>
<keyword evidence="5" id="KW-1185">Reference proteome</keyword>
<dbReference type="InterPro" id="IPR000014">
    <property type="entry name" value="PAS"/>
</dbReference>
<dbReference type="PROSITE" id="PS50883">
    <property type="entry name" value="EAL"/>
    <property type="match status" value="1"/>
</dbReference>
<sequence length="719" mass="80994">MDVNQPDVDFASMFDASLAPVVVIDTQFTIVACNKAYELLINTKREDILNQPFFDVLSSSHPEQDSALIQSFNNVIESRQPDHIPFIRYDVPRAVHGSLDKNRYKSADRYWAVVNTPVFAADGSVKYIMNQPSDITQLVQLRDKNMSPLLGIEFTPEQFDQQISFFDLLYKERSRIHELFNQAPGFVCILSGKNYIFEMANKAYIDLFAHADVIGKPLIDAIPKVEEQGIVALLDEVCRSGEPFFANAMEFFVYPDNQPEPRQIFINFVYQPIRDGQDQVTGVFVQGYEVTEAYNLSQAMTYQATHDPLTGLFNRRQVEQQSKVLELQPGPHALLYLDLDHFKIINDHCGHNAGDELLTQVAQILTQQTSDCLLARISGDEFLLILENTDGEQAETLAQRISQAIADIAFYWAGNRYSITASIGISRFGTSVGKRFNDGLSRADSACFLAKEKGRNRIQIHHVDDNDVVQQLRDMDWFSRLKEAMREDRIQLWAQNIVALNSPDQVSHKEILSRLVDTDGTVVPPGAFITAAERYGLIEQLDRHIIRKVFQSIVAMQHHNQSVPRLFINASGITLSNDSFVGFIKELTTEFPTVDVTKICLEITETAAVANLTRTAIMMDKIAELGIQFALDDFGSGVATFNYLDKLPVKFIKIDGEFITHIRSRPIGETIVKSIHAIAQITGVDTIAECIEDPELIPYLHELGIHYGQGYGIHRPAPL</sequence>
<dbReference type="InterPro" id="IPR035965">
    <property type="entry name" value="PAS-like_dom_sf"/>
</dbReference>
<evidence type="ECO:0000313" key="5">
    <source>
        <dbReference type="Proteomes" id="UP000246964"/>
    </source>
</evidence>
<accession>A0A317QAD8</accession>
<proteinExistence type="predicted"/>
<dbReference type="EMBL" id="QGTT01000004">
    <property type="protein sequence ID" value="PWW14232.1"/>
    <property type="molecule type" value="Genomic_DNA"/>
</dbReference>
<dbReference type="InterPro" id="IPR029787">
    <property type="entry name" value="Nucleotide_cyclase"/>
</dbReference>
<dbReference type="NCBIfam" id="TIGR00254">
    <property type="entry name" value="GGDEF"/>
    <property type="match status" value="1"/>
</dbReference>
<dbReference type="CDD" id="cd01949">
    <property type="entry name" value="GGDEF"/>
    <property type="match status" value="1"/>
</dbReference>
<evidence type="ECO:0000259" key="3">
    <source>
        <dbReference type="PROSITE" id="PS50887"/>
    </source>
</evidence>
<dbReference type="SUPFAM" id="SSF141868">
    <property type="entry name" value="EAL domain-like"/>
    <property type="match status" value="1"/>
</dbReference>
<gene>
    <name evidence="4" type="ORF">DET45_104171</name>
</gene>
<dbReference type="OrthoDB" id="9816034at2"/>
<feature type="domain" description="PAS" evidence="1">
    <location>
        <begin position="6"/>
        <end position="79"/>
    </location>
</feature>
<reference evidence="4 5" key="1">
    <citation type="submission" date="2018-05" db="EMBL/GenBank/DDBJ databases">
        <title>Freshwater and sediment microbial communities from various areas in North America, analyzing microbe dynamics in response to fracking.</title>
        <authorList>
            <person name="Lamendella R."/>
        </authorList>
    </citation>
    <scope>NUCLEOTIDE SEQUENCE [LARGE SCALE GENOMIC DNA]</scope>
    <source>
        <strain evidence="4 5">125B1</strain>
    </source>
</reference>
<dbReference type="CDD" id="cd01948">
    <property type="entry name" value="EAL"/>
    <property type="match status" value="1"/>
</dbReference>
<organism evidence="4 5">
    <name type="scientific">Pseudidiomarina maritima</name>
    <dbReference type="NCBI Taxonomy" id="519453"/>
    <lineage>
        <taxon>Bacteria</taxon>
        <taxon>Pseudomonadati</taxon>
        <taxon>Pseudomonadota</taxon>
        <taxon>Gammaproteobacteria</taxon>
        <taxon>Alteromonadales</taxon>
        <taxon>Idiomarinaceae</taxon>
        <taxon>Pseudidiomarina</taxon>
    </lineage>
</organism>